<accession>A0A9N7MK78</accession>
<evidence type="ECO:0000313" key="2">
    <source>
        <dbReference type="EMBL" id="CAA0806939.1"/>
    </source>
</evidence>
<comment type="caution">
    <text evidence="2">The sequence shown here is derived from an EMBL/GenBank/DDBJ whole genome shotgun (WGS) entry which is preliminary data.</text>
</comment>
<feature type="domain" description="Replication factor A C-terminal" evidence="1">
    <location>
        <begin position="3"/>
        <end position="87"/>
    </location>
</feature>
<proteinExistence type="predicted"/>
<dbReference type="Gene3D" id="2.40.50.140">
    <property type="entry name" value="Nucleic acid-binding proteins"/>
    <property type="match status" value="1"/>
</dbReference>
<dbReference type="EMBL" id="CACSLK010000984">
    <property type="protein sequence ID" value="CAA0806939.1"/>
    <property type="molecule type" value="Genomic_DNA"/>
</dbReference>
<dbReference type="SUPFAM" id="SSF50249">
    <property type="entry name" value="Nucleic acid-binding proteins"/>
    <property type="match status" value="1"/>
</dbReference>
<dbReference type="OrthoDB" id="3248508at2759"/>
<dbReference type="Pfam" id="PF08646">
    <property type="entry name" value="Rep_fac-A_C"/>
    <property type="match status" value="1"/>
</dbReference>
<evidence type="ECO:0000313" key="3">
    <source>
        <dbReference type="Proteomes" id="UP001153555"/>
    </source>
</evidence>
<reference evidence="2" key="1">
    <citation type="submission" date="2019-12" db="EMBL/GenBank/DDBJ databases">
        <authorList>
            <person name="Scholes J."/>
        </authorList>
    </citation>
    <scope>NUCLEOTIDE SEQUENCE</scope>
</reference>
<evidence type="ECO:0000259" key="1">
    <source>
        <dbReference type="Pfam" id="PF08646"/>
    </source>
</evidence>
<feature type="non-terminal residue" evidence="2">
    <location>
        <position position="1"/>
    </location>
</feature>
<feature type="non-terminal residue" evidence="2">
    <location>
        <position position="93"/>
    </location>
</feature>
<keyword evidence="3" id="KW-1185">Reference proteome</keyword>
<organism evidence="2 3">
    <name type="scientific">Striga hermonthica</name>
    <name type="common">Purple witchweed</name>
    <name type="synonym">Buchnera hermonthica</name>
    <dbReference type="NCBI Taxonomy" id="68872"/>
    <lineage>
        <taxon>Eukaryota</taxon>
        <taxon>Viridiplantae</taxon>
        <taxon>Streptophyta</taxon>
        <taxon>Embryophyta</taxon>
        <taxon>Tracheophyta</taxon>
        <taxon>Spermatophyta</taxon>
        <taxon>Magnoliopsida</taxon>
        <taxon>eudicotyledons</taxon>
        <taxon>Gunneridae</taxon>
        <taxon>Pentapetalae</taxon>
        <taxon>asterids</taxon>
        <taxon>lamiids</taxon>
        <taxon>Lamiales</taxon>
        <taxon>Orobanchaceae</taxon>
        <taxon>Buchnereae</taxon>
        <taxon>Striga</taxon>
    </lineage>
</organism>
<dbReference type="Proteomes" id="UP001153555">
    <property type="component" value="Unassembled WGS sequence"/>
</dbReference>
<dbReference type="InterPro" id="IPR012340">
    <property type="entry name" value="NA-bd_OB-fold"/>
</dbReference>
<gene>
    <name evidence="2" type="ORF">SHERM_09816</name>
</gene>
<protein>
    <recommendedName>
        <fullName evidence="1">Replication factor A C-terminal domain-containing protein</fullName>
    </recommendedName>
</protein>
<name>A0A9N7MK78_STRHE</name>
<sequence>NKYYCFKGFVDKVMNKPYIYYDSCKTCSASIQKNSDTPSCRKRNEEDVEIIPRFRIVLQVVSENESAFVTLFEDAATVYVGCKVDQYIQSING</sequence>
<dbReference type="AlphaFoldDB" id="A0A9N7MK78"/>
<dbReference type="InterPro" id="IPR013955">
    <property type="entry name" value="Rep_factor-A_C"/>
</dbReference>